<accession>A0A8J6P6N6</accession>
<keyword evidence="2" id="KW-0121">Carboxypeptidase</keyword>
<dbReference type="AlphaFoldDB" id="A0A8J6P6N6"/>
<proteinExistence type="predicted"/>
<name>A0A8J6P6N6_9BACT</name>
<reference evidence="2 3" key="1">
    <citation type="submission" date="2020-08" db="EMBL/GenBank/DDBJ databases">
        <title>Bridging the membrane lipid divide: bacteria of the FCB group superphylum have the potential to synthesize archaeal ether lipids.</title>
        <authorList>
            <person name="Villanueva L."/>
            <person name="Von Meijenfeldt F.A.B."/>
            <person name="Westbye A.B."/>
            <person name="Yadav S."/>
            <person name="Hopmans E.C."/>
            <person name="Dutilh B.E."/>
            <person name="Sinninghe Damste J.S."/>
        </authorList>
    </citation>
    <scope>NUCLEOTIDE SEQUENCE [LARGE SCALE GENOMIC DNA]</scope>
    <source>
        <strain evidence="2">NIOZ-UU17</strain>
    </source>
</reference>
<evidence type="ECO:0000259" key="1">
    <source>
        <dbReference type="Pfam" id="PF02557"/>
    </source>
</evidence>
<evidence type="ECO:0000313" key="3">
    <source>
        <dbReference type="Proteomes" id="UP000605201"/>
    </source>
</evidence>
<dbReference type="GO" id="GO:0004180">
    <property type="term" value="F:carboxypeptidase activity"/>
    <property type="evidence" value="ECO:0007669"/>
    <property type="project" value="UniProtKB-KW"/>
</dbReference>
<keyword evidence="2" id="KW-0645">Protease</keyword>
<dbReference type="Proteomes" id="UP000605201">
    <property type="component" value="Unassembled WGS sequence"/>
</dbReference>
<keyword evidence="2" id="KW-0378">Hydrolase</keyword>
<gene>
    <name evidence="2" type="ORF">H8D96_15150</name>
</gene>
<feature type="domain" description="D-alanyl-D-alanine carboxypeptidase-like core" evidence="1">
    <location>
        <begin position="176"/>
        <end position="279"/>
    </location>
</feature>
<dbReference type="SUPFAM" id="SSF55166">
    <property type="entry name" value="Hedgehog/DD-peptidase"/>
    <property type="match status" value="1"/>
</dbReference>
<dbReference type="EMBL" id="JACNIG010000285">
    <property type="protein sequence ID" value="MBC8433245.1"/>
    <property type="molecule type" value="Genomic_DNA"/>
</dbReference>
<dbReference type="GO" id="GO:0006508">
    <property type="term" value="P:proteolysis"/>
    <property type="evidence" value="ECO:0007669"/>
    <property type="project" value="InterPro"/>
</dbReference>
<dbReference type="InterPro" id="IPR003709">
    <property type="entry name" value="VanY-like_core_dom"/>
</dbReference>
<dbReference type="Pfam" id="PF02557">
    <property type="entry name" value="VanY"/>
    <property type="match status" value="1"/>
</dbReference>
<dbReference type="CDD" id="cd14814">
    <property type="entry name" value="Peptidase_M15"/>
    <property type="match status" value="1"/>
</dbReference>
<organism evidence="2 3">
    <name type="scientific">Candidatus Desulfatibia vada</name>
    <dbReference type="NCBI Taxonomy" id="2841696"/>
    <lineage>
        <taxon>Bacteria</taxon>
        <taxon>Pseudomonadati</taxon>
        <taxon>Thermodesulfobacteriota</taxon>
        <taxon>Desulfobacteria</taxon>
        <taxon>Desulfobacterales</taxon>
        <taxon>Desulfobacterales incertae sedis</taxon>
        <taxon>Candidatus Desulfatibia</taxon>
    </lineage>
</organism>
<comment type="caution">
    <text evidence="2">The sequence shown here is derived from an EMBL/GenBank/DDBJ whole genome shotgun (WGS) entry which is preliminary data.</text>
</comment>
<evidence type="ECO:0000313" key="2">
    <source>
        <dbReference type="EMBL" id="MBC8433245.1"/>
    </source>
</evidence>
<dbReference type="Gene3D" id="3.30.1380.10">
    <property type="match status" value="1"/>
</dbReference>
<sequence>MKRRDFLKALSTSIIAGGIVPAKVLAEIARKSPDSSLKEYDNHIKDYLQKIQSFDSPHAEDVYLDQSDFLLLKSSTVRFKRLQRTVGYGHFHLLSFDDAVKIARNYSKVGAFSSQEIDFLEKIFYGDPVVYGFLGEKPVKNLTDRIKKREVVKIPHTGNFLYKGGPLETYRKIKRDIGDQVILTSGLRSVIKQFLLFLNKAYLNAGNLSLASRSLAPPGYSFHGVSDFDVGQVGFGGANFTGRFINTDVYKQLKELGYLRLRYPRANLLGVRFEPWHIKIQTT</sequence>
<protein>
    <submittedName>
        <fullName evidence="2">D-alanyl-D-alanine carboxypeptidase family protein</fullName>
    </submittedName>
</protein>
<dbReference type="InterPro" id="IPR009045">
    <property type="entry name" value="Zn_M74/Hedgehog-like"/>
</dbReference>